<dbReference type="PANTHER" id="PTHR40590">
    <property type="entry name" value="CYTOPLASMIC PROTEIN-RELATED"/>
    <property type="match status" value="1"/>
</dbReference>
<dbReference type="PANTHER" id="PTHR40590:SF1">
    <property type="entry name" value="CYTOPLASMIC PROTEIN"/>
    <property type="match status" value="1"/>
</dbReference>
<dbReference type="SUPFAM" id="SSF52058">
    <property type="entry name" value="L domain-like"/>
    <property type="match status" value="1"/>
</dbReference>
<dbReference type="Pfam" id="PF01963">
    <property type="entry name" value="TraB_PrgY_gumN"/>
    <property type="match status" value="1"/>
</dbReference>
<feature type="chain" id="PRO_5046243767" evidence="1">
    <location>
        <begin position="19"/>
        <end position="412"/>
    </location>
</feature>
<keyword evidence="3" id="KW-1185">Reference proteome</keyword>
<protein>
    <submittedName>
        <fullName evidence="2">TraB/GumN family protein</fullName>
    </submittedName>
</protein>
<dbReference type="InterPro" id="IPR002816">
    <property type="entry name" value="TraB/PrgY/GumN_fam"/>
</dbReference>
<evidence type="ECO:0000313" key="2">
    <source>
        <dbReference type="EMBL" id="MFD1607103.1"/>
    </source>
</evidence>
<dbReference type="Proteomes" id="UP001597221">
    <property type="component" value="Unassembled WGS sequence"/>
</dbReference>
<accession>A0ABW4HNB8</accession>
<dbReference type="InterPro" id="IPR001611">
    <property type="entry name" value="Leu-rich_rpt"/>
</dbReference>
<proteinExistence type="predicted"/>
<name>A0ABW4HNB8_9BACI</name>
<organism evidence="2 3">
    <name type="scientific">Oceanobacillus luteolus</name>
    <dbReference type="NCBI Taxonomy" id="1274358"/>
    <lineage>
        <taxon>Bacteria</taxon>
        <taxon>Bacillati</taxon>
        <taxon>Bacillota</taxon>
        <taxon>Bacilli</taxon>
        <taxon>Bacillales</taxon>
        <taxon>Bacillaceae</taxon>
        <taxon>Oceanobacillus</taxon>
    </lineage>
</organism>
<reference evidence="3" key="1">
    <citation type="journal article" date="2019" name="Int. J. Syst. Evol. Microbiol.">
        <title>The Global Catalogue of Microorganisms (GCM) 10K type strain sequencing project: providing services to taxonomists for standard genome sequencing and annotation.</title>
        <authorList>
            <consortium name="The Broad Institute Genomics Platform"/>
            <consortium name="The Broad Institute Genome Sequencing Center for Infectious Disease"/>
            <person name="Wu L."/>
            <person name="Ma J."/>
        </authorList>
    </citation>
    <scope>NUCLEOTIDE SEQUENCE [LARGE SCALE GENOMIC DNA]</scope>
    <source>
        <strain evidence="3">CGMCC 1.12376</strain>
    </source>
</reference>
<gene>
    <name evidence="2" type="ORF">ACFSBH_05500</name>
</gene>
<dbReference type="InterPro" id="IPR047111">
    <property type="entry name" value="YbaP-like"/>
</dbReference>
<dbReference type="PROSITE" id="PS51450">
    <property type="entry name" value="LRR"/>
    <property type="match status" value="1"/>
</dbReference>
<keyword evidence="1" id="KW-0732">Signal</keyword>
<feature type="signal peptide" evidence="1">
    <location>
        <begin position="1"/>
        <end position="18"/>
    </location>
</feature>
<evidence type="ECO:0000313" key="3">
    <source>
        <dbReference type="Proteomes" id="UP001597221"/>
    </source>
</evidence>
<dbReference type="RefSeq" id="WP_251516688.1">
    <property type="nucleotide sequence ID" value="NZ_JAMBON010000039.1"/>
</dbReference>
<evidence type="ECO:0000256" key="1">
    <source>
        <dbReference type="SAM" id="SignalP"/>
    </source>
</evidence>
<dbReference type="PROSITE" id="PS51257">
    <property type="entry name" value="PROKAR_LIPOPROTEIN"/>
    <property type="match status" value="1"/>
</dbReference>
<dbReference type="InterPro" id="IPR032675">
    <property type="entry name" value="LRR_dom_sf"/>
</dbReference>
<sequence>MKRRLSFLLLLFMALFLAACQNEEPVYFTDAQLETVLREEINKPEGELFVEDFEELTELDLSGIEISDLEGLELLHQLEIIHLTETAIPDLSPLTELEALEEIFISEDIGDEQQATIEQLIDADIAVHWVEPEIVGSPDGPGGFLWKVENDDTTVYLQGTIHVGTEDLFPMHETIENAYKEADIIVPEIDLNNLNPIEMQNIMMELGTFQDGTTIEDHLSEESYEALDAFFTEQGIPLGLMKTYQPWLLSSFVQQLLLEELGYTEGVDEYFLSRAEKDGKEIIALETAEEQFHVLASASLQYQIQMLEESLVRSEEFNESMQELLQAYMEGDADKMLEDALAEEAQMTEEDEAFMEALNDNRNYNMAEQIVGFLEQDDGQTYFVIVGALHYILEPHIISILKDEGYVVEHIH</sequence>
<dbReference type="CDD" id="cd14789">
    <property type="entry name" value="Tiki"/>
    <property type="match status" value="1"/>
</dbReference>
<dbReference type="Gene3D" id="3.80.10.10">
    <property type="entry name" value="Ribonuclease Inhibitor"/>
    <property type="match status" value="1"/>
</dbReference>
<comment type="caution">
    <text evidence="2">The sequence shown here is derived from an EMBL/GenBank/DDBJ whole genome shotgun (WGS) entry which is preliminary data.</text>
</comment>
<dbReference type="EMBL" id="JBHUDE010000022">
    <property type="protein sequence ID" value="MFD1607103.1"/>
    <property type="molecule type" value="Genomic_DNA"/>
</dbReference>